<feature type="domain" description="Tyr recombinase" evidence="5">
    <location>
        <begin position="133"/>
        <end position="324"/>
    </location>
</feature>
<gene>
    <name evidence="7" type="ORF">GCM10023156_61740</name>
</gene>
<comment type="caution">
    <text evidence="7">The sequence shown here is derived from an EMBL/GenBank/DDBJ whole genome shotgun (WGS) entry which is preliminary data.</text>
</comment>
<keyword evidence="3" id="KW-0233">DNA recombination</keyword>
<reference evidence="8" key="1">
    <citation type="journal article" date="2019" name="Int. J. Syst. Evol. Microbiol.">
        <title>The Global Catalogue of Microorganisms (GCM) 10K type strain sequencing project: providing services to taxonomists for standard genome sequencing and annotation.</title>
        <authorList>
            <consortium name="The Broad Institute Genomics Platform"/>
            <consortium name="The Broad Institute Genome Sequencing Center for Infectious Disease"/>
            <person name="Wu L."/>
            <person name="Ma J."/>
        </authorList>
    </citation>
    <scope>NUCLEOTIDE SEQUENCE [LARGE SCALE GENOMIC DNA]</scope>
    <source>
        <strain evidence="8">JCM 17759</strain>
    </source>
</reference>
<sequence>MTETKLPSIKLDTTISTTNAKQVPAIIGRAGAGAKFAWDEFFFAKVRSPHTRRAYLRSINRFLGWCDEQSLELKHVSPADVGQFMDSLDLAVSSKKQSLAAIRHFFDGMVNRHAVILNPAASVRGERYSVVEGKTPEITVKQARVLLQSIDATDVVGLRDKAIISILIYTAARVGAVSKLRVKNLYDSGDQYCLHFDDKGGKSREIPVRHDLQNLLFAYLQRADLQLGHNDTRPLFTTCMRKTKELTMRPMTAGDIGRMVKRRMAACGLPRRLSPHSFRVTTITDLLEQGVPLEDVQNLAGHADPRTTRLYDRRKKKITRNIVERISV</sequence>
<dbReference type="InterPro" id="IPR010998">
    <property type="entry name" value="Integrase_recombinase_N"/>
</dbReference>
<name>A0ABP8NM16_9BACT</name>
<dbReference type="RefSeq" id="WP_345327493.1">
    <property type="nucleotide sequence ID" value="NZ_BAABGA010000107.1"/>
</dbReference>
<dbReference type="InterPro" id="IPR013762">
    <property type="entry name" value="Integrase-like_cat_sf"/>
</dbReference>
<evidence type="ECO:0000313" key="7">
    <source>
        <dbReference type="EMBL" id="GAA4469538.1"/>
    </source>
</evidence>
<dbReference type="Proteomes" id="UP001500840">
    <property type="component" value="Unassembled WGS sequence"/>
</dbReference>
<keyword evidence="1" id="KW-0229">DNA integration</keyword>
<evidence type="ECO:0000313" key="8">
    <source>
        <dbReference type="Proteomes" id="UP001500840"/>
    </source>
</evidence>
<dbReference type="Gene3D" id="1.10.443.10">
    <property type="entry name" value="Intergrase catalytic core"/>
    <property type="match status" value="1"/>
</dbReference>
<keyword evidence="2 4" id="KW-0238">DNA-binding</keyword>
<dbReference type="Pfam" id="PF02899">
    <property type="entry name" value="Phage_int_SAM_1"/>
    <property type="match status" value="1"/>
</dbReference>
<organism evidence="7 8">
    <name type="scientific">Novipirellula rosea</name>
    <dbReference type="NCBI Taxonomy" id="1031540"/>
    <lineage>
        <taxon>Bacteria</taxon>
        <taxon>Pseudomonadati</taxon>
        <taxon>Planctomycetota</taxon>
        <taxon>Planctomycetia</taxon>
        <taxon>Pirellulales</taxon>
        <taxon>Pirellulaceae</taxon>
        <taxon>Novipirellula</taxon>
    </lineage>
</organism>
<dbReference type="Pfam" id="PF00589">
    <property type="entry name" value="Phage_integrase"/>
    <property type="match status" value="1"/>
</dbReference>
<dbReference type="SUPFAM" id="SSF56349">
    <property type="entry name" value="DNA breaking-rejoining enzymes"/>
    <property type="match status" value="1"/>
</dbReference>
<evidence type="ECO:0000256" key="2">
    <source>
        <dbReference type="ARBA" id="ARBA00023125"/>
    </source>
</evidence>
<evidence type="ECO:0000256" key="1">
    <source>
        <dbReference type="ARBA" id="ARBA00022908"/>
    </source>
</evidence>
<evidence type="ECO:0000256" key="3">
    <source>
        <dbReference type="ARBA" id="ARBA00023172"/>
    </source>
</evidence>
<dbReference type="EMBL" id="BAABGA010000107">
    <property type="protein sequence ID" value="GAA4469538.1"/>
    <property type="molecule type" value="Genomic_DNA"/>
</dbReference>
<dbReference type="InterPro" id="IPR050090">
    <property type="entry name" value="Tyrosine_recombinase_XerCD"/>
</dbReference>
<proteinExistence type="predicted"/>
<dbReference type="PROSITE" id="PS51900">
    <property type="entry name" value="CB"/>
    <property type="match status" value="1"/>
</dbReference>
<dbReference type="InterPro" id="IPR011010">
    <property type="entry name" value="DNA_brk_join_enz"/>
</dbReference>
<feature type="domain" description="Core-binding (CB)" evidence="6">
    <location>
        <begin position="32"/>
        <end position="110"/>
    </location>
</feature>
<protein>
    <submittedName>
        <fullName evidence="7">Tyrosine-type recombinase/integrase</fullName>
    </submittedName>
</protein>
<dbReference type="Gene3D" id="1.10.150.130">
    <property type="match status" value="1"/>
</dbReference>
<dbReference type="InterPro" id="IPR002104">
    <property type="entry name" value="Integrase_catalytic"/>
</dbReference>
<evidence type="ECO:0000256" key="4">
    <source>
        <dbReference type="PROSITE-ProRule" id="PRU01248"/>
    </source>
</evidence>
<evidence type="ECO:0000259" key="6">
    <source>
        <dbReference type="PROSITE" id="PS51900"/>
    </source>
</evidence>
<evidence type="ECO:0000259" key="5">
    <source>
        <dbReference type="PROSITE" id="PS51898"/>
    </source>
</evidence>
<dbReference type="PROSITE" id="PS51898">
    <property type="entry name" value="TYR_RECOMBINASE"/>
    <property type="match status" value="1"/>
</dbReference>
<keyword evidence="8" id="KW-1185">Reference proteome</keyword>
<dbReference type="PANTHER" id="PTHR30349">
    <property type="entry name" value="PHAGE INTEGRASE-RELATED"/>
    <property type="match status" value="1"/>
</dbReference>
<accession>A0ABP8NM16</accession>
<dbReference type="InterPro" id="IPR004107">
    <property type="entry name" value="Integrase_SAM-like_N"/>
</dbReference>
<dbReference type="InterPro" id="IPR044068">
    <property type="entry name" value="CB"/>
</dbReference>